<dbReference type="OrthoDB" id="5272396at2759"/>
<dbReference type="PANTHER" id="PTHR42085">
    <property type="entry name" value="F-BOX DOMAIN-CONTAINING PROTEIN"/>
    <property type="match status" value="1"/>
</dbReference>
<keyword evidence="2" id="KW-1185">Reference proteome</keyword>
<gene>
    <name evidence="1" type="ORF">LOCC1_G006355</name>
</gene>
<organism evidence="1 2">
    <name type="scientific">Lachnellula occidentalis</name>
    <dbReference type="NCBI Taxonomy" id="215460"/>
    <lineage>
        <taxon>Eukaryota</taxon>
        <taxon>Fungi</taxon>
        <taxon>Dikarya</taxon>
        <taxon>Ascomycota</taxon>
        <taxon>Pezizomycotina</taxon>
        <taxon>Leotiomycetes</taxon>
        <taxon>Helotiales</taxon>
        <taxon>Lachnaceae</taxon>
        <taxon>Lachnellula</taxon>
    </lineage>
</organism>
<dbReference type="EMBL" id="QGMI01000196">
    <property type="protein sequence ID" value="TVY45387.1"/>
    <property type="molecule type" value="Genomic_DNA"/>
</dbReference>
<dbReference type="InterPro" id="IPR038883">
    <property type="entry name" value="AN11006-like"/>
</dbReference>
<protein>
    <submittedName>
        <fullName evidence="1">Uncharacterized protein</fullName>
    </submittedName>
</protein>
<evidence type="ECO:0000313" key="2">
    <source>
        <dbReference type="Proteomes" id="UP000443090"/>
    </source>
</evidence>
<proteinExistence type="predicted"/>
<sequence length="359" mass="41922">MSVNNCTALIQYVAPKRPRSSPPLTFLSLPREIRDEIYNMALISASPIIVWKAEWEWDIQYFPPLDGPRWPEVSTRIRWRLVDQEAISTSLQSLDMNIILCNKIVGREAAKVFYRKNTFSFLGKHNWDPIVSWLESIGAANRNSLLSLEINACRPDPAWQRSSGERRSLPTETLEELYPRHPYLHLRTDEKPFKYGRVENLNPAMEMIFVLLGQKTSKKKVTIVMQLGCVMYPGGRIARSYFDTNPEGSWFSMDLPNLMEKFRSLHTQHVEVLWKGNECRRELEDQQAIMESIGWNVTVLPMEEDELHPYPKEHGCHDATDEWRIAKYILRRENLTGPLFAQEPCPYNYVVPRLLHEYN</sequence>
<evidence type="ECO:0000313" key="1">
    <source>
        <dbReference type="EMBL" id="TVY45387.1"/>
    </source>
</evidence>
<name>A0A8H8S080_9HELO</name>
<accession>A0A8H8S080</accession>
<reference evidence="1 2" key="1">
    <citation type="submission" date="2018-05" db="EMBL/GenBank/DDBJ databases">
        <title>Genome sequencing and assembly of the regulated plant pathogen Lachnellula willkommii and related sister species for the development of diagnostic species identification markers.</title>
        <authorList>
            <person name="Giroux E."/>
            <person name="Bilodeau G."/>
        </authorList>
    </citation>
    <scope>NUCLEOTIDE SEQUENCE [LARGE SCALE GENOMIC DNA]</scope>
    <source>
        <strain evidence="1 2">CBS 160.35</strain>
    </source>
</reference>
<dbReference type="Proteomes" id="UP000443090">
    <property type="component" value="Unassembled WGS sequence"/>
</dbReference>
<dbReference type="PANTHER" id="PTHR42085:SF8">
    <property type="entry name" value="F-BOX DOMAIN-CONTAINING PROTEIN"/>
    <property type="match status" value="1"/>
</dbReference>
<dbReference type="AlphaFoldDB" id="A0A8H8S080"/>
<comment type="caution">
    <text evidence="1">The sequence shown here is derived from an EMBL/GenBank/DDBJ whole genome shotgun (WGS) entry which is preliminary data.</text>
</comment>